<dbReference type="EMBL" id="BAAAQM010000128">
    <property type="protein sequence ID" value="GAA2009526.1"/>
    <property type="molecule type" value="Genomic_DNA"/>
</dbReference>
<dbReference type="PANTHER" id="PTHR33495:SF2">
    <property type="entry name" value="ANTI-SIGMA FACTOR ANTAGONIST TM_1081-RELATED"/>
    <property type="match status" value="1"/>
</dbReference>
<dbReference type="Pfam" id="PF01740">
    <property type="entry name" value="STAS"/>
    <property type="match status" value="1"/>
</dbReference>
<dbReference type="InterPro" id="IPR002645">
    <property type="entry name" value="STAS_dom"/>
</dbReference>
<evidence type="ECO:0000313" key="6">
    <source>
        <dbReference type="Proteomes" id="UP001499854"/>
    </source>
</evidence>
<evidence type="ECO:0000256" key="3">
    <source>
        <dbReference type="SAM" id="MobiDB-lite"/>
    </source>
</evidence>
<proteinExistence type="inferred from homology"/>
<protein>
    <recommendedName>
        <fullName evidence="2">Anti-sigma factor antagonist</fullName>
    </recommendedName>
</protein>
<evidence type="ECO:0000256" key="2">
    <source>
        <dbReference type="RuleBase" id="RU003749"/>
    </source>
</evidence>
<comment type="similarity">
    <text evidence="1 2">Belongs to the anti-sigma-factor antagonist family.</text>
</comment>
<comment type="caution">
    <text evidence="5">The sequence shown here is derived from an EMBL/GenBank/DDBJ whole genome shotgun (WGS) entry which is preliminary data.</text>
</comment>
<name>A0ABP5EVQ9_9ACTN</name>
<gene>
    <name evidence="5" type="ORF">GCM10009838_89170</name>
</gene>
<evidence type="ECO:0000259" key="4">
    <source>
        <dbReference type="PROSITE" id="PS50801"/>
    </source>
</evidence>
<dbReference type="InterPro" id="IPR003658">
    <property type="entry name" value="Anti-sigma_ant"/>
</dbReference>
<dbReference type="PROSITE" id="PS50801">
    <property type="entry name" value="STAS"/>
    <property type="match status" value="1"/>
</dbReference>
<dbReference type="Proteomes" id="UP001499854">
    <property type="component" value="Unassembled WGS sequence"/>
</dbReference>
<reference evidence="6" key="1">
    <citation type="journal article" date="2019" name="Int. J. Syst. Evol. Microbiol.">
        <title>The Global Catalogue of Microorganisms (GCM) 10K type strain sequencing project: providing services to taxonomists for standard genome sequencing and annotation.</title>
        <authorList>
            <consortium name="The Broad Institute Genomics Platform"/>
            <consortium name="The Broad Institute Genome Sequencing Center for Infectious Disease"/>
            <person name="Wu L."/>
            <person name="Ma J."/>
        </authorList>
    </citation>
    <scope>NUCLEOTIDE SEQUENCE [LARGE SCALE GENOMIC DNA]</scope>
    <source>
        <strain evidence="6">JCM 16013</strain>
    </source>
</reference>
<dbReference type="SUPFAM" id="SSF52091">
    <property type="entry name" value="SpoIIaa-like"/>
    <property type="match status" value="1"/>
</dbReference>
<dbReference type="NCBIfam" id="TIGR00377">
    <property type="entry name" value="ant_ant_sig"/>
    <property type="match status" value="1"/>
</dbReference>
<evidence type="ECO:0000256" key="1">
    <source>
        <dbReference type="ARBA" id="ARBA00009013"/>
    </source>
</evidence>
<accession>A0ABP5EVQ9</accession>
<evidence type="ECO:0000313" key="5">
    <source>
        <dbReference type="EMBL" id="GAA2009526.1"/>
    </source>
</evidence>
<dbReference type="InterPro" id="IPR036513">
    <property type="entry name" value="STAS_dom_sf"/>
</dbReference>
<dbReference type="RefSeq" id="WP_344663325.1">
    <property type="nucleotide sequence ID" value="NZ_BAAAQM010000128.1"/>
</dbReference>
<feature type="domain" description="STAS" evidence="4">
    <location>
        <begin position="40"/>
        <end position="137"/>
    </location>
</feature>
<dbReference type="Gene3D" id="3.30.750.24">
    <property type="entry name" value="STAS domain"/>
    <property type="match status" value="1"/>
</dbReference>
<organism evidence="5 6">
    <name type="scientific">Catenulispora subtropica</name>
    <dbReference type="NCBI Taxonomy" id="450798"/>
    <lineage>
        <taxon>Bacteria</taxon>
        <taxon>Bacillati</taxon>
        <taxon>Actinomycetota</taxon>
        <taxon>Actinomycetes</taxon>
        <taxon>Catenulisporales</taxon>
        <taxon>Catenulisporaceae</taxon>
        <taxon>Catenulispora</taxon>
    </lineage>
</organism>
<dbReference type="PANTHER" id="PTHR33495">
    <property type="entry name" value="ANTI-SIGMA FACTOR ANTAGONIST TM_1081-RELATED-RELATED"/>
    <property type="match status" value="1"/>
</dbReference>
<dbReference type="CDD" id="cd07043">
    <property type="entry name" value="STAS_anti-anti-sigma_factors"/>
    <property type="match status" value="1"/>
</dbReference>
<sequence length="137" mass="14277">MIENAVAVGPAGSRRSPPPPADIPFTELDIAVCSEGQNTVLALAGELDVETARVLAPRLDMLHENSRRRLVIDISALTFCDCSGLGALARANRRAVETGGWVRLCGATENVQKIIGIAGVSSVLHCYAGVAEALAGL</sequence>
<keyword evidence="6" id="KW-1185">Reference proteome</keyword>
<feature type="region of interest" description="Disordered" evidence="3">
    <location>
        <begin position="1"/>
        <end position="20"/>
    </location>
</feature>